<evidence type="ECO:0008006" key="3">
    <source>
        <dbReference type="Google" id="ProtNLM"/>
    </source>
</evidence>
<name>A0A1U7CZZ2_9RHOB</name>
<dbReference type="NCBIfam" id="TIGR02216">
    <property type="entry name" value="phage_TIGR02216"/>
    <property type="match status" value="1"/>
</dbReference>
<dbReference type="OrthoDB" id="7582980at2"/>
<dbReference type="STRING" id="1229727.Ga0080559_TMP617"/>
<dbReference type="InterPro" id="IPR011739">
    <property type="entry name" value="GTA_rcc01693"/>
</dbReference>
<accession>A0A1U7CZZ2</accession>
<organism evidence="1 2">
    <name type="scientific">Salipiger profundus</name>
    <dbReference type="NCBI Taxonomy" id="1229727"/>
    <lineage>
        <taxon>Bacteria</taxon>
        <taxon>Pseudomonadati</taxon>
        <taxon>Pseudomonadota</taxon>
        <taxon>Alphaproteobacteria</taxon>
        <taxon>Rhodobacterales</taxon>
        <taxon>Roseobacteraceae</taxon>
        <taxon>Salipiger</taxon>
    </lineage>
</organism>
<proteinExistence type="predicted"/>
<keyword evidence="2" id="KW-1185">Reference proteome</keyword>
<dbReference type="EMBL" id="CP014796">
    <property type="protein sequence ID" value="APX21413.1"/>
    <property type="molecule type" value="Genomic_DNA"/>
</dbReference>
<evidence type="ECO:0000313" key="2">
    <source>
        <dbReference type="Proteomes" id="UP000186559"/>
    </source>
</evidence>
<sequence length="76" mass="8488">MDGAFHWQQLLRAGLRGLGLTPEQFWSLTPAELKLMLGDDSGIRPLGRSRLEEMMRAFPDGRAGASRTARKETSDE</sequence>
<dbReference type="Proteomes" id="UP000186559">
    <property type="component" value="Chromosome"/>
</dbReference>
<protein>
    <recommendedName>
        <fullName evidence="3">Phage tail assembly chaperone</fullName>
    </recommendedName>
</protein>
<dbReference type="KEGG" id="tpro:Ga0080559_TMP617"/>
<dbReference type="AlphaFoldDB" id="A0A1U7CZZ2"/>
<dbReference type="RefSeq" id="WP_017467445.1">
    <property type="nucleotide sequence ID" value="NZ_BMEW01000002.1"/>
</dbReference>
<gene>
    <name evidence="1" type="ORF">Ga0080559_TMP617</name>
</gene>
<dbReference type="InterPro" id="IPR019056">
    <property type="entry name" value="Phage_TAC_6"/>
</dbReference>
<dbReference type="Pfam" id="PF09550">
    <property type="entry name" value="Phage_TAC_6"/>
    <property type="match status" value="1"/>
</dbReference>
<reference evidence="1 2" key="1">
    <citation type="submission" date="2016-03" db="EMBL/GenBank/DDBJ databases">
        <title>Deep-sea bacteria in the southern Pacific.</title>
        <authorList>
            <person name="Tang K."/>
        </authorList>
    </citation>
    <scope>NUCLEOTIDE SEQUENCE [LARGE SCALE GENOMIC DNA]</scope>
    <source>
        <strain evidence="1 2">JLT2016</strain>
    </source>
</reference>
<evidence type="ECO:0000313" key="1">
    <source>
        <dbReference type="EMBL" id="APX21413.1"/>
    </source>
</evidence>